<dbReference type="EMBL" id="VUAA01000007">
    <property type="protein sequence ID" value="KAA1255214.1"/>
    <property type="molecule type" value="Genomic_DNA"/>
</dbReference>
<gene>
    <name evidence="1" type="ORF">F0M16_08330</name>
</gene>
<dbReference type="AlphaFoldDB" id="A0A5Q6PK46"/>
<name>A0A5Q6PK46_VIBCL</name>
<evidence type="ECO:0000313" key="2">
    <source>
        <dbReference type="Proteomes" id="UP000323225"/>
    </source>
</evidence>
<evidence type="ECO:0000313" key="1">
    <source>
        <dbReference type="EMBL" id="KAA1255214.1"/>
    </source>
</evidence>
<proteinExistence type="predicted"/>
<organism evidence="1 2">
    <name type="scientific">Vibrio cholerae</name>
    <dbReference type="NCBI Taxonomy" id="666"/>
    <lineage>
        <taxon>Bacteria</taxon>
        <taxon>Pseudomonadati</taxon>
        <taxon>Pseudomonadota</taxon>
        <taxon>Gammaproteobacteria</taxon>
        <taxon>Vibrionales</taxon>
        <taxon>Vibrionaceae</taxon>
        <taxon>Vibrio</taxon>
    </lineage>
</organism>
<protein>
    <submittedName>
        <fullName evidence="1">Uncharacterized protein</fullName>
    </submittedName>
</protein>
<comment type="caution">
    <text evidence="1">The sequence shown here is derived from an EMBL/GenBank/DDBJ whole genome shotgun (WGS) entry which is preliminary data.</text>
</comment>
<dbReference type="Proteomes" id="UP000323225">
    <property type="component" value="Unassembled WGS sequence"/>
</dbReference>
<accession>A0A5Q6PK46</accession>
<sequence length="102" mass="12039">MDKHKKYDMLLAKSDNMELVIFLKYESHYTWVKSPNSSPPNNDYTICFLCLPKHEVACLCALNGSKIQIREGEGDWVKVELDSQWDKDEWYMSERFDSRIAN</sequence>
<reference evidence="1 2" key="1">
    <citation type="submission" date="2019-09" db="EMBL/GenBank/DDBJ databases">
        <authorList>
            <person name="Kritzky A."/>
            <person name="Schelkanova E.Y."/>
            <person name="Alkhova Z.V."/>
            <person name="Smirnova N.I."/>
        </authorList>
    </citation>
    <scope>NUCLEOTIDE SEQUENCE [LARGE SCALE GENOMIC DNA]</scope>
    <source>
        <strain evidence="1 2">M1526</strain>
    </source>
</reference>